<dbReference type="InterPro" id="IPR000719">
    <property type="entry name" value="Prot_kinase_dom"/>
</dbReference>
<gene>
    <name evidence="3" type="ORF">GLOIN_2v1780570</name>
</gene>
<name>A0A2P4PLZ9_RHIID</name>
<dbReference type="GO" id="GO:0004672">
    <property type="term" value="F:protein kinase activity"/>
    <property type="evidence" value="ECO:0007669"/>
    <property type="project" value="InterPro"/>
</dbReference>
<evidence type="ECO:0000313" key="3">
    <source>
        <dbReference type="EMBL" id="POG66416.1"/>
    </source>
</evidence>
<proteinExistence type="predicted"/>
<reference evidence="3 4" key="2">
    <citation type="journal article" date="2018" name="New Phytol.">
        <title>High intraspecific genome diversity in the model arbuscular mycorrhizal symbiont Rhizophagus irregularis.</title>
        <authorList>
            <person name="Chen E.C.H."/>
            <person name="Morin E."/>
            <person name="Beaudet D."/>
            <person name="Noel J."/>
            <person name="Yildirir G."/>
            <person name="Ndikumana S."/>
            <person name="Charron P."/>
            <person name="St-Onge C."/>
            <person name="Giorgi J."/>
            <person name="Kruger M."/>
            <person name="Marton T."/>
            <person name="Ropars J."/>
            <person name="Grigoriev I.V."/>
            <person name="Hainaut M."/>
            <person name="Henrissat B."/>
            <person name="Roux C."/>
            <person name="Martin F."/>
            <person name="Corradi N."/>
        </authorList>
    </citation>
    <scope>NUCLEOTIDE SEQUENCE [LARGE SCALE GENOMIC DNA]</scope>
    <source>
        <strain evidence="3 4">DAOM 197198</strain>
    </source>
</reference>
<dbReference type="GO" id="GO:0005524">
    <property type="term" value="F:ATP binding"/>
    <property type="evidence" value="ECO:0007669"/>
    <property type="project" value="UniProtKB-UniRule"/>
</dbReference>
<dbReference type="InterPro" id="IPR017441">
    <property type="entry name" value="Protein_kinase_ATP_BS"/>
</dbReference>
<organism evidence="3 4">
    <name type="scientific">Rhizophagus irregularis (strain DAOM 181602 / DAOM 197198 / MUCL 43194)</name>
    <name type="common">Arbuscular mycorrhizal fungus</name>
    <name type="synonym">Glomus intraradices</name>
    <dbReference type="NCBI Taxonomy" id="747089"/>
    <lineage>
        <taxon>Eukaryota</taxon>
        <taxon>Fungi</taxon>
        <taxon>Fungi incertae sedis</taxon>
        <taxon>Mucoromycota</taxon>
        <taxon>Glomeromycotina</taxon>
        <taxon>Glomeromycetes</taxon>
        <taxon>Glomerales</taxon>
        <taxon>Glomeraceae</taxon>
        <taxon>Rhizophagus</taxon>
    </lineage>
</organism>
<feature type="domain" description="Protein kinase" evidence="2">
    <location>
        <begin position="45"/>
        <end position="74"/>
    </location>
</feature>
<dbReference type="Gene3D" id="3.30.200.20">
    <property type="entry name" value="Phosphorylase Kinase, domain 1"/>
    <property type="match status" value="1"/>
</dbReference>
<dbReference type="SUPFAM" id="SSF56112">
    <property type="entry name" value="Protein kinase-like (PK-like)"/>
    <property type="match status" value="1"/>
</dbReference>
<dbReference type="PROSITE" id="PS50011">
    <property type="entry name" value="PROTEIN_KINASE_DOM"/>
    <property type="match status" value="1"/>
</dbReference>
<sequence length="74" mass="8538">MLINLINPARIKGKKMENANIDEWAQWIEDRIAKGYINYHDYNEFQNINCIGTGGFGKVYRATWESSDTVVALK</sequence>
<evidence type="ECO:0000313" key="4">
    <source>
        <dbReference type="Proteomes" id="UP000018888"/>
    </source>
</evidence>
<dbReference type="EMBL" id="AUPC02000191">
    <property type="protein sequence ID" value="POG66416.1"/>
    <property type="molecule type" value="Genomic_DNA"/>
</dbReference>
<reference evidence="3 4" key="1">
    <citation type="journal article" date="2013" name="Proc. Natl. Acad. Sci. U.S.A.">
        <title>Genome of an arbuscular mycorrhizal fungus provides insight into the oldest plant symbiosis.</title>
        <authorList>
            <person name="Tisserant E."/>
            <person name="Malbreil M."/>
            <person name="Kuo A."/>
            <person name="Kohler A."/>
            <person name="Symeonidi A."/>
            <person name="Balestrini R."/>
            <person name="Charron P."/>
            <person name="Duensing N."/>
            <person name="Frei Dit Frey N."/>
            <person name="Gianinazzi-Pearson V."/>
            <person name="Gilbert L.B."/>
            <person name="Handa Y."/>
            <person name="Herr J.R."/>
            <person name="Hijri M."/>
            <person name="Koul R."/>
            <person name="Kawaguchi M."/>
            <person name="Krajinski F."/>
            <person name="Lammers P.J."/>
            <person name="Masclaux F.G."/>
            <person name="Murat C."/>
            <person name="Morin E."/>
            <person name="Ndikumana S."/>
            <person name="Pagni M."/>
            <person name="Petitpierre D."/>
            <person name="Requena N."/>
            <person name="Rosikiewicz P."/>
            <person name="Riley R."/>
            <person name="Saito K."/>
            <person name="San Clemente H."/>
            <person name="Shapiro H."/>
            <person name="van Tuinen D."/>
            <person name="Becard G."/>
            <person name="Bonfante P."/>
            <person name="Paszkowski U."/>
            <person name="Shachar-Hill Y.Y."/>
            <person name="Tuskan G.A."/>
            <person name="Young P.W."/>
            <person name="Sanders I.R."/>
            <person name="Henrissat B."/>
            <person name="Rensing S.A."/>
            <person name="Grigoriev I.V."/>
            <person name="Corradi N."/>
            <person name="Roux C."/>
            <person name="Martin F."/>
        </authorList>
    </citation>
    <scope>NUCLEOTIDE SEQUENCE [LARGE SCALE GENOMIC DNA]</scope>
    <source>
        <strain evidence="3 4">DAOM 197198</strain>
    </source>
</reference>
<keyword evidence="4" id="KW-1185">Reference proteome</keyword>
<dbReference type="InterPro" id="IPR011009">
    <property type="entry name" value="Kinase-like_dom_sf"/>
</dbReference>
<feature type="binding site" evidence="1">
    <location>
        <position position="74"/>
    </location>
    <ligand>
        <name>ATP</name>
        <dbReference type="ChEBI" id="CHEBI:30616"/>
    </ligand>
</feature>
<evidence type="ECO:0000256" key="1">
    <source>
        <dbReference type="PROSITE-ProRule" id="PRU10141"/>
    </source>
</evidence>
<dbReference type="Proteomes" id="UP000018888">
    <property type="component" value="Unassembled WGS sequence"/>
</dbReference>
<protein>
    <recommendedName>
        <fullName evidence="2">Protein kinase domain-containing protein</fullName>
    </recommendedName>
</protein>
<accession>A0A2P4PLZ9</accession>
<keyword evidence="1" id="KW-0067">ATP-binding</keyword>
<dbReference type="AlphaFoldDB" id="A0A2P4PLZ9"/>
<evidence type="ECO:0000259" key="2">
    <source>
        <dbReference type="PROSITE" id="PS50011"/>
    </source>
</evidence>
<comment type="caution">
    <text evidence="3">The sequence shown here is derived from an EMBL/GenBank/DDBJ whole genome shotgun (WGS) entry which is preliminary data.</text>
</comment>
<dbReference type="PROSITE" id="PS00107">
    <property type="entry name" value="PROTEIN_KINASE_ATP"/>
    <property type="match status" value="1"/>
</dbReference>
<keyword evidence="1" id="KW-0547">Nucleotide-binding</keyword>